<dbReference type="KEGG" id="pye:A6J80_22975"/>
<proteinExistence type="predicted"/>
<dbReference type="InterPro" id="IPR002825">
    <property type="entry name" value="Pept_S49_ser-pept_pro"/>
</dbReference>
<dbReference type="SUPFAM" id="SSF52096">
    <property type="entry name" value="ClpP/crotonase"/>
    <property type="match status" value="1"/>
</dbReference>
<protein>
    <recommendedName>
        <fullName evidence="4">Serine protease</fullName>
    </recommendedName>
</protein>
<evidence type="ECO:0000313" key="3">
    <source>
        <dbReference type="Proteomes" id="UP000191257"/>
    </source>
</evidence>
<accession>A0A1V0GZC4</accession>
<dbReference type="PANTHER" id="PTHR35984:SF1">
    <property type="entry name" value="PERIPLASMIC SERINE PROTEASE"/>
    <property type="match status" value="1"/>
</dbReference>
<gene>
    <name evidence="2" type="ORF">A6J80_22975</name>
</gene>
<dbReference type="RefSeq" id="WP_080623368.1">
    <property type="nucleotide sequence ID" value="NZ_CAWMZI010000008.1"/>
</dbReference>
<dbReference type="Gene3D" id="3.90.226.10">
    <property type="entry name" value="2-enoyl-CoA Hydratase, Chain A, domain 1"/>
    <property type="match status" value="1"/>
</dbReference>
<dbReference type="InterPro" id="IPR029045">
    <property type="entry name" value="ClpP/crotonase-like_dom_sf"/>
</dbReference>
<dbReference type="GO" id="GO:0016020">
    <property type="term" value="C:membrane"/>
    <property type="evidence" value="ECO:0007669"/>
    <property type="project" value="InterPro"/>
</dbReference>
<dbReference type="NCBIfam" id="NF047768">
    <property type="entry name" value="Clp_like_SDH"/>
    <property type="match status" value="1"/>
</dbReference>
<reference evidence="2" key="1">
    <citation type="submission" date="2017-12" db="EMBL/GenBank/DDBJ databases">
        <title>FDA dAtabase for Regulatory Grade micrObial Sequences (FDA-ARGOS): Supporting development and validation of Infectious Disease Dx tests.</title>
        <authorList>
            <person name="Campos J."/>
            <person name="Goldberg B."/>
            <person name="Tallon L."/>
            <person name="Sadzewicz L."/>
            <person name="Sengamalay N."/>
            <person name="Ott S."/>
            <person name="Godinez A."/>
            <person name="Nagaraj S."/>
            <person name="Vyas G."/>
            <person name="Aluvathingal J."/>
            <person name="Nadendla S."/>
            <person name="Geyer C."/>
            <person name="Nandy P."/>
            <person name="Hobson J."/>
            <person name="Sichtig H."/>
        </authorList>
    </citation>
    <scope>NUCLEOTIDE SEQUENCE</scope>
    <source>
        <strain evidence="2">FDAARGOS_252</strain>
        <plasmid evidence="2">unnamed7</plasmid>
    </source>
</reference>
<keyword evidence="3" id="KW-1185">Reference proteome</keyword>
<sequence>MDLMQLLWLFFIVSALQPALQRKYLEAMRTRKIAQIERMRGSRVILMIHRQETMNLLGFPLVRYIDVNDSEEVLRAIQMTDAEMPLDIVLHTPGGLVLAATQIARAIQGHKGKVTVFVPHYAMSGGTLIALAADEIVMCDHSVLGPVDPQLGQMPAASLIRVVEQKPIAEIEDQTLVMADVGRKAIAQVEAAVRRLLSDKMDAERAAAVAAQLATGTWTHDYPISADEAREMGLPVRTDMPEEILELMTLYPQPVRRQGGGVEYLPGPRHREARGPRPRAERRRSAALSETKHEGRTGCPPLLARNAVQ</sequence>
<feature type="compositionally biased region" description="Basic and acidic residues" evidence="1">
    <location>
        <begin position="269"/>
        <end position="279"/>
    </location>
</feature>
<dbReference type="AlphaFoldDB" id="A0A1V0GZC4"/>
<evidence type="ECO:0000313" key="2">
    <source>
        <dbReference type="EMBL" id="ARC39140.1"/>
    </source>
</evidence>
<keyword evidence="2" id="KW-0614">Plasmid</keyword>
<dbReference type="PANTHER" id="PTHR35984">
    <property type="entry name" value="PERIPLASMIC SERINE PROTEASE"/>
    <property type="match status" value="1"/>
</dbReference>
<dbReference type="Proteomes" id="UP000191257">
    <property type="component" value="Plasmid unnamed7"/>
</dbReference>
<dbReference type="EMBL" id="CP020447">
    <property type="protein sequence ID" value="ARC39140.1"/>
    <property type="molecule type" value="Genomic_DNA"/>
</dbReference>
<organism evidence="2 3">
    <name type="scientific">Paracoccus yeei</name>
    <dbReference type="NCBI Taxonomy" id="147645"/>
    <lineage>
        <taxon>Bacteria</taxon>
        <taxon>Pseudomonadati</taxon>
        <taxon>Pseudomonadota</taxon>
        <taxon>Alphaproteobacteria</taxon>
        <taxon>Rhodobacterales</taxon>
        <taxon>Paracoccaceae</taxon>
        <taxon>Paracoccus</taxon>
    </lineage>
</organism>
<evidence type="ECO:0008006" key="4">
    <source>
        <dbReference type="Google" id="ProtNLM"/>
    </source>
</evidence>
<name>A0A1V0GZC4_9RHOB</name>
<geneLocation type="plasmid" evidence="2 3">
    <name>unnamed7</name>
</geneLocation>
<dbReference type="Pfam" id="PF01972">
    <property type="entry name" value="SDH_protease"/>
    <property type="match status" value="1"/>
</dbReference>
<evidence type="ECO:0000256" key="1">
    <source>
        <dbReference type="SAM" id="MobiDB-lite"/>
    </source>
</evidence>
<feature type="region of interest" description="Disordered" evidence="1">
    <location>
        <begin position="257"/>
        <end position="309"/>
    </location>
</feature>